<evidence type="ECO:0000313" key="2">
    <source>
        <dbReference type="Proteomes" id="UP000633263"/>
    </source>
</evidence>
<evidence type="ECO:0008006" key="3">
    <source>
        <dbReference type="Google" id="ProtNLM"/>
    </source>
</evidence>
<evidence type="ECO:0000313" key="1">
    <source>
        <dbReference type="EMBL" id="GGJ09845.1"/>
    </source>
</evidence>
<reference evidence="2" key="1">
    <citation type="journal article" date="2019" name="Int. J. Syst. Evol. Microbiol.">
        <title>The Global Catalogue of Microorganisms (GCM) 10K type strain sequencing project: providing services to taxonomists for standard genome sequencing and annotation.</title>
        <authorList>
            <consortium name="The Broad Institute Genomics Platform"/>
            <consortium name="The Broad Institute Genome Sequencing Center for Infectious Disease"/>
            <person name="Wu L."/>
            <person name="Ma J."/>
        </authorList>
    </citation>
    <scope>NUCLEOTIDE SEQUENCE [LARGE SCALE GENOMIC DNA]</scope>
    <source>
        <strain evidence="2">JCM 11590</strain>
    </source>
</reference>
<sequence>MKYVFLTLLLLNILYALWQLQVVTPTPEEGLHAPIAGVESLSSIESRGQVEGREGAPQASEVPAVASALCVTLGRFGSAVEAEKLRQRLLVLGVAAELKTREVVVGTDYWLVMPVVGGERHAVLQLSALQEQGVDGFLISRGELAGQLSLGLFAREEYAQLRREQLRELGHEVDLHALSKTEQQYVVEVDSKARRLVDQAMLSRLRVDFPALQHQYQPCSGVANGAGIP</sequence>
<name>A0ABQ2CSW5_9GAMM</name>
<dbReference type="Proteomes" id="UP000633263">
    <property type="component" value="Unassembled WGS sequence"/>
</dbReference>
<keyword evidence="2" id="KW-1185">Reference proteome</keyword>
<protein>
    <recommendedName>
        <fullName evidence="3">SPOR domain-containing protein</fullName>
    </recommendedName>
</protein>
<dbReference type="EMBL" id="BMNN01000012">
    <property type="protein sequence ID" value="GGJ09845.1"/>
    <property type="molecule type" value="Genomic_DNA"/>
</dbReference>
<organism evidence="1 2">
    <name type="scientific">Halopseudomonas pertucinogena</name>
    <dbReference type="NCBI Taxonomy" id="86175"/>
    <lineage>
        <taxon>Bacteria</taxon>
        <taxon>Pseudomonadati</taxon>
        <taxon>Pseudomonadota</taxon>
        <taxon>Gammaproteobacteria</taxon>
        <taxon>Pseudomonadales</taxon>
        <taxon>Pseudomonadaceae</taxon>
        <taxon>Halopseudomonas</taxon>
    </lineage>
</organism>
<dbReference type="RefSeq" id="WP_188637333.1">
    <property type="nucleotide sequence ID" value="NZ_BMNN01000012.1"/>
</dbReference>
<gene>
    <name evidence="1" type="ORF">GCM10009083_28500</name>
</gene>
<accession>A0ABQ2CSW5</accession>
<comment type="caution">
    <text evidence="1">The sequence shown here is derived from an EMBL/GenBank/DDBJ whole genome shotgun (WGS) entry which is preliminary data.</text>
</comment>
<proteinExistence type="predicted"/>